<reference evidence="1 2" key="1">
    <citation type="submission" date="2024-09" db="EMBL/GenBank/DDBJ databases">
        <authorList>
            <person name="Sun Q."/>
            <person name="Mori K."/>
        </authorList>
    </citation>
    <scope>NUCLEOTIDE SEQUENCE [LARGE SCALE GENOMIC DNA]</scope>
    <source>
        <strain evidence="1 2">TBRC 5777</strain>
    </source>
</reference>
<gene>
    <name evidence="1" type="ORF">ACFFGY_10435</name>
</gene>
<dbReference type="RefSeq" id="WP_377044427.1">
    <property type="nucleotide sequence ID" value="NZ_JBHLUN010000007.1"/>
</dbReference>
<sequence>MLRPGSAGSRRRVARHLLGVLARDSGGLLLEVPPAGPLLLAAPEAVLEGALTALLPLFGRPALGWAEQPPPGAVAAGTVPPTAADSPAASPLELFREPIMGLVPGGLPRLAGLRMGHRGPTDAPPALHAAEAAALTLAATLEDEEGRAALLGGAPGVPLHLDAPGKAAAALSALPLPVLPVLPPDTVLGVLPPGPFALGGLEAATLELCALRDLPGAALHLCWSPALAALAPRLAATLDPGRLVLDGVDGEAALAWGLAQGIGRFSGAHPSRLLAATRRRNCSHRAGCSAAQCLARAEGTTATARAGCHDPARLLHEVAA</sequence>
<dbReference type="EMBL" id="JBHLUN010000007">
    <property type="protein sequence ID" value="MFC0408668.1"/>
    <property type="molecule type" value="Genomic_DNA"/>
</dbReference>
<accession>A0ABV6JSG5</accession>
<keyword evidence="2" id="KW-1185">Reference proteome</keyword>
<proteinExistence type="predicted"/>
<name>A0ABV6JSG5_9PROT</name>
<evidence type="ECO:0000313" key="2">
    <source>
        <dbReference type="Proteomes" id="UP001589865"/>
    </source>
</evidence>
<organism evidence="1 2">
    <name type="scientific">Roseomonas elaeocarpi</name>
    <dbReference type="NCBI Taxonomy" id="907779"/>
    <lineage>
        <taxon>Bacteria</taxon>
        <taxon>Pseudomonadati</taxon>
        <taxon>Pseudomonadota</taxon>
        <taxon>Alphaproteobacteria</taxon>
        <taxon>Acetobacterales</taxon>
        <taxon>Roseomonadaceae</taxon>
        <taxon>Roseomonas</taxon>
    </lineage>
</organism>
<protein>
    <submittedName>
        <fullName evidence="1">Uncharacterized protein</fullName>
    </submittedName>
</protein>
<comment type="caution">
    <text evidence="1">The sequence shown here is derived from an EMBL/GenBank/DDBJ whole genome shotgun (WGS) entry which is preliminary data.</text>
</comment>
<dbReference type="Proteomes" id="UP001589865">
    <property type="component" value="Unassembled WGS sequence"/>
</dbReference>
<evidence type="ECO:0000313" key="1">
    <source>
        <dbReference type="EMBL" id="MFC0408668.1"/>
    </source>
</evidence>